<sequence>SLRIGLGSFYRTVAYAVGRLTNLAVFDISNSRSIFKCFSDKRFPNLLVCTIPFMTNIISFLKGYPQIYYLHAIPCADGGLSFCLTSPTQSVSMPKLQCFAGPDHIACTVIPGSQVSDMTVYWLPDRSMKSSDCLVALARPKVDVVCLKNVMVGWDCGILLAIANHMPHVEHLEFQNLSDYKERELFISRIESALCSLPQIKCINLFEGILQTPKNYTENEATQDAEFEAVRRWGDQSASLNFITFPSIMRWVRFGAKGTAWLPWLPTSIATSVHSNCRWLFKTVVTVPDLPPIYASLAEYLAGLDGLLAVKTAINNGEDRPEFVLARAHEAMP</sequence>
<organism evidence="1 2">
    <name type="scientific">Mycena maculata</name>
    <dbReference type="NCBI Taxonomy" id="230809"/>
    <lineage>
        <taxon>Eukaryota</taxon>
        <taxon>Fungi</taxon>
        <taxon>Dikarya</taxon>
        <taxon>Basidiomycota</taxon>
        <taxon>Agaricomycotina</taxon>
        <taxon>Agaricomycetes</taxon>
        <taxon>Agaricomycetidae</taxon>
        <taxon>Agaricales</taxon>
        <taxon>Marasmiineae</taxon>
        <taxon>Mycenaceae</taxon>
        <taxon>Mycena</taxon>
    </lineage>
</organism>
<evidence type="ECO:0000313" key="2">
    <source>
        <dbReference type="Proteomes" id="UP001215280"/>
    </source>
</evidence>
<keyword evidence="2" id="KW-1185">Reference proteome</keyword>
<protein>
    <submittedName>
        <fullName evidence="1">Uncharacterized protein</fullName>
    </submittedName>
</protein>
<gene>
    <name evidence="1" type="ORF">DFH07DRAFT_1006962</name>
</gene>
<dbReference type="AlphaFoldDB" id="A0AAD7JPE6"/>
<accession>A0AAD7JPE6</accession>
<name>A0AAD7JPE6_9AGAR</name>
<comment type="caution">
    <text evidence="1">The sequence shown here is derived from an EMBL/GenBank/DDBJ whole genome shotgun (WGS) entry which is preliminary data.</text>
</comment>
<dbReference type="EMBL" id="JARJLG010000026">
    <property type="protein sequence ID" value="KAJ7769174.1"/>
    <property type="molecule type" value="Genomic_DNA"/>
</dbReference>
<reference evidence="1" key="1">
    <citation type="submission" date="2023-03" db="EMBL/GenBank/DDBJ databases">
        <title>Massive genome expansion in bonnet fungi (Mycena s.s.) driven by repeated elements and novel gene families across ecological guilds.</title>
        <authorList>
            <consortium name="Lawrence Berkeley National Laboratory"/>
            <person name="Harder C.B."/>
            <person name="Miyauchi S."/>
            <person name="Viragh M."/>
            <person name="Kuo A."/>
            <person name="Thoen E."/>
            <person name="Andreopoulos B."/>
            <person name="Lu D."/>
            <person name="Skrede I."/>
            <person name="Drula E."/>
            <person name="Henrissat B."/>
            <person name="Morin E."/>
            <person name="Kohler A."/>
            <person name="Barry K."/>
            <person name="LaButti K."/>
            <person name="Morin E."/>
            <person name="Salamov A."/>
            <person name="Lipzen A."/>
            <person name="Mereny Z."/>
            <person name="Hegedus B."/>
            <person name="Baldrian P."/>
            <person name="Stursova M."/>
            <person name="Weitz H."/>
            <person name="Taylor A."/>
            <person name="Grigoriev I.V."/>
            <person name="Nagy L.G."/>
            <person name="Martin F."/>
            <person name="Kauserud H."/>
        </authorList>
    </citation>
    <scope>NUCLEOTIDE SEQUENCE</scope>
    <source>
        <strain evidence="1">CBHHK188m</strain>
    </source>
</reference>
<evidence type="ECO:0000313" key="1">
    <source>
        <dbReference type="EMBL" id="KAJ7769174.1"/>
    </source>
</evidence>
<dbReference type="Proteomes" id="UP001215280">
    <property type="component" value="Unassembled WGS sequence"/>
</dbReference>
<feature type="non-terminal residue" evidence="1">
    <location>
        <position position="333"/>
    </location>
</feature>
<proteinExistence type="predicted"/>